<gene>
    <name evidence="1" type="ORF">MW290_22090</name>
</gene>
<evidence type="ECO:0000313" key="1">
    <source>
        <dbReference type="EMBL" id="URI11630.1"/>
    </source>
</evidence>
<reference evidence="1" key="1">
    <citation type="submission" date="2022-05" db="EMBL/GenBank/DDBJ databases">
        <title>An RpoN-dependent PEP-CTERM gene is involved in floc formation of an Aquincola tertiaricarbonis strain.</title>
        <authorList>
            <person name="Qiu D."/>
            <person name="Xia M."/>
        </authorList>
    </citation>
    <scope>NUCLEOTIDE SEQUENCE</scope>
    <source>
        <strain evidence="1">RN12</strain>
    </source>
</reference>
<evidence type="ECO:0008006" key="3">
    <source>
        <dbReference type="Google" id="ProtNLM"/>
    </source>
</evidence>
<proteinExistence type="predicted"/>
<accession>A0ABY4SJU8</accession>
<name>A0ABY4SJU8_AQUTE</name>
<sequence>MRVSPDFDAPDLAEKVEALHAYEINQLPFGVIRLDAGGKVDLYSTREATLSGWNGRPNIGLDFFTRVAPCMNTPAFKGALDAAVAEGRVDAEFVHIGDFADPYRAIRIRALSSADGGVWLFLLRELS</sequence>
<dbReference type="RefSeq" id="WP_250199823.1">
    <property type="nucleotide sequence ID" value="NZ_CP097636.1"/>
</dbReference>
<protein>
    <recommendedName>
        <fullName evidence="3">Photoactive yellow protein</fullName>
    </recommendedName>
</protein>
<dbReference type="SUPFAM" id="SSF55785">
    <property type="entry name" value="PYP-like sensor domain (PAS domain)"/>
    <property type="match status" value="1"/>
</dbReference>
<dbReference type="EMBL" id="CP097636">
    <property type="protein sequence ID" value="URI11630.1"/>
    <property type="molecule type" value="Genomic_DNA"/>
</dbReference>
<dbReference type="InterPro" id="IPR035965">
    <property type="entry name" value="PAS-like_dom_sf"/>
</dbReference>
<evidence type="ECO:0000313" key="2">
    <source>
        <dbReference type="Proteomes" id="UP001056201"/>
    </source>
</evidence>
<dbReference type="Gene3D" id="3.30.450.20">
    <property type="entry name" value="PAS domain"/>
    <property type="match status" value="1"/>
</dbReference>
<organism evidence="1 2">
    <name type="scientific">Aquincola tertiaricarbonis</name>
    <dbReference type="NCBI Taxonomy" id="391953"/>
    <lineage>
        <taxon>Bacteria</taxon>
        <taxon>Pseudomonadati</taxon>
        <taxon>Pseudomonadota</taxon>
        <taxon>Betaproteobacteria</taxon>
        <taxon>Burkholderiales</taxon>
        <taxon>Sphaerotilaceae</taxon>
        <taxon>Aquincola</taxon>
    </lineage>
</organism>
<dbReference type="Proteomes" id="UP001056201">
    <property type="component" value="Chromosome 2"/>
</dbReference>
<keyword evidence="2" id="KW-1185">Reference proteome</keyword>